<dbReference type="GO" id="GO:0005829">
    <property type="term" value="C:cytosol"/>
    <property type="evidence" value="ECO:0007669"/>
    <property type="project" value="TreeGrafter"/>
</dbReference>
<dbReference type="AlphaFoldDB" id="A0A2T4DT60"/>
<dbReference type="InterPro" id="IPR050202">
    <property type="entry name" value="Cyt/Deoxycyt_deaminase"/>
</dbReference>
<gene>
    <name evidence="6" type="ORF">C9994_05395</name>
</gene>
<dbReference type="PANTHER" id="PTHR11644">
    <property type="entry name" value="CYTIDINE DEAMINASE"/>
    <property type="match status" value="1"/>
</dbReference>
<feature type="domain" description="CMP/dCMP-type deaminase" evidence="5">
    <location>
        <begin position="29"/>
        <end position="165"/>
    </location>
</feature>
<evidence type="ECO:0000313" key="7">
    <source>
        <dbReference type="Proteomes" id="UP000240608"/>
    </source>
</evidence>
<dbReference type="CDD" id="cd01283">
    <property type="entry name" value="cytidine_deaminase"/>
    <property type="match status" value="1"/>
</dbReference>
<dbReference type="InterPro" id="IPR002125">
    <property type="entry name" value="CMP_dCMP_dom"/>
</dbReference>
<keyword evidence="3" id="KW-0378">Hydrolase</keyword>
<dbReference type="Gene3D" id="3.40.140.10">
    <property type="entry name" value="Cytidine Deaminase, domain 2"/>
    <property type="match status" value="1"/>
</dbReference>
<reference evidence="6 7" key="1">
    <citation type="submission" date="2018-03" db="EMBL/GenBank/DDBJ databases">
        <title>Cross-interface Injection: A General Nanoliter Liquid Handling Method Applied to Single Cells Genome Amplification Automated Nanoliter Liquid Handling Applied to Single Cell Multiple Displacement Amplification.</title>
        <authorList>
            <person name="Yun J."/>
            <person name="Xu P."/>
            <person name="Xu J."/>
            <person name="Dai X."/>
            <person name="Wang Y."/>
            <person name="Zheng X."/>
            <person name="Cao C."/>
            <person name="Yi Q."/>
            <person name="Zhu Y."/>
            <person name="Wang L."/>
            <person name="Dong Z."/>
            <person name="Huang Y."/>
            <person name="Huang L."/>
            <person name="Du W."/>
        </authorList>
    </citation>
    <scope>NUCLEOTIDE SEQUENCE [LARGE SCALE GENOMIC DNA]</scope>
    <source>
        <strain evidence="6 7">Z-D1-2</strain>
    </source>
</reference>
<dbReference type="GO" id="GO:0072527">
    <property type="term" value="P:pyrimidine-containing compound metabolic process"/>
    <property type="evidence" value="ECO:0007669"/>
    <property type="project" value="UniProtKB-ARBA"/>
</dbReference>
<dbReference type="PROSITE" id="PS51747">
    <property type="entry name" value="CYT_DCMP_DEAMINASES_2"/>
    <property type="match status" value="1"/>
</dbReference>
<keyword evidence="2" id="KW-0479">Metal-binding</keyword>
<comment type="caution">
    <text evidence="6">The sequence shown here is derived from an EMBL/GenBank/DDBJ whole genome shotgun (WGS) entry which is preliminary data.</text>
</comment>
<dbReference type="GO" id="GO:0055086">
    <property type="term" value="P:nucleobase-containing small molecule metabolic process"/>
    <property type="evidence" value="ECO:0007669"/>
    <property type="project" value="UniProtKB-ARBA"/>
</dbReference>
<comment type="similarity">
    <text evidence="1">Belongs to the cytidine and deoxycytidylate deaminase family.</text>
</comment>
<keyword evidence="4" id="KW-0862">Zinc</keyword>
<dbReference type="Proteomes" id="UP000240608">
    <property type="component" value="Unassembled WGS sequence"/>
</dbReference>
<evidence type="ECO:0000256" key="2">
    <source>
        <dbReference type="ARBA" id="ARBA00022723"/>
    </source>
</evidence>
<evidence type="ECO:0000256" key="1">
    <source>
        <dbReference type="ARBA" id="ARBA00006576"/>
    </source>
</evidence>
<evidence type="ECO:0000256" key="3">
    <source>
        <dbReference type="ARBA" id="ARBA00022801"/>
    </source>
</evidence>
<protein>
    <submittedName>
        <fullName evidence="6">Cytidine deaminase</fullName>
    </submittedName>
</protein>
<dbReference type="SUPFAM" id="SSF53927">
    <property type="entry name" value="Cytidine deaminase-like"/>
    <property type="match status" value="1"/>
</dbReference>
<dbReference type="GO" id="GO:0008270">
    <property type="term" value="F:zinc ion binding"/>
    <property type="evidence" value="ECO:0007669"/>
    <property type="project" value="InterPro"/>
</dbReference>
<dbReference type="GO" id="GO:0004126">
    <property type="term" value="F:cytidine deaminase activity"/>
    <property type="evidence" value="ECO:0007669"/>
    <property type="project" value="TreeGrafter"/>
</dbReference>
<dbReference type="Pfam" id="PF00383">
    <property type="entry name" value="dCMP_cyt_deam_1"/>
    <property type="match status" value="1"/>
</dbReference>
<name>A0A2T4DT60_9BACT</name>
<sequence>MYKKAFISLENLNINIPYQKFASFEELPEKHQILWKEALEARKSSYSPYSNFTVGSAIELENGEIITGTNQENAAFPAGLCAERVAMYRSGIQAPEQKFVRMAICATKGKEENLRSAPPCGGCRQVMLEFEKRHQQSFELLFTDANGDFILINSPSDLFPFSFVF</sequence>
<accession>A0A2T4DT60</accession>
<dbReference type="InterPro" id="IPR016193">
    <property type="entry name" value="Cytidine_deaminase-like"/>
</dbReference>
<dbReference type="PANTHER" id="PTHR11644:SF2">
    <property type="entry name" value="CYTIDINE DEAMINASE"/>
    <property type="match status" value="1"/>
</dbReference>
<dbReference type="NCBIfam" id="NF004064">
    <property type="entry name" value="PRK05578.1"/>
    <property type="match status" value="1"/>
</dbReference>
<proteinExistence type="inferred from homology"/>
<evidence type="ECO:0000259" key="5">
    <source>
        <dbReference type="PROSITE" id="PS51747"/>
    </source>
</evidence>
<dbReference type="InterPro" id="IPR016192">
    <property type="entry name" value="APOBEC/CMP_deaminase_Zn-bd"/>
</dbReference>
<organism evidence="6 7">
    <name type="scientific">Marivirga lumbricoides</name>
    <dbReference type="NCBI Taxonomy" id="1046115"/>
    <lineage>
        <taxon>Bacteria</taxon>
        <taxon>Pseudomonadati</taxon>
        <taxon>Bacteroidota</taxon>
        <taxon>Cytophagia</taxon>
        <taxon>Cytophagales</taxon>
        <taxon>Marivirgaceae</taxon>
        <taxon>Marivirga</taxon>
    </lineage>
</organism>
<evidence type="ECO:0000256" key="4">
    <source>
        <dbReference type="ARBA" id="ARBA00022833"/>
    </source>
</evidence>
<evidence type="ECO:0000313" key="6">
    <source>
        <dbReference type="EMBL" id="PTB96898.1"/>
    </source>
</evidence>
<dbReference type="GO" id="GO:0042802">
    <property type="term" value="F:identical protein binding"/>
    <property type="evidence" value="ECO:0007669"/>
    <property type="project" value="UniProtKB-ARBA"/>
</dbReference>
<dbReference type="PROSITE" id="PS00903">
    <property type="entry name" value="CYT_DCMP_DEAMINASES_1"/>
    <property type="match status" value="1"/>
</dbReference>
<dbReference type="EMBL" id="PYVU01000032">
    <property type="protein sequence ID" value="PTB96898.1"/>
    <property type="molecule type" value="Genomic_DNA"/>
</dbReference>